<evidence type="ECO:0000256" key="5">
    <source>
        <dbReference type="ARBA" id="ARBA00022898"/>
    </source>
</evidence>
<dbReference type="Pfam" id="PF00291">
    <property type="entry name" value="PALP"/>
    <property type="match status" value="1"/>
</dbReference>
<comment type="caution">
    <text evidence="10">The sequence shown here is derived from an EMBL/GenBank/DDBJ whole genome shotgun (WGS) entry which is preliminary data.</text>
</comment>
<dbReference type="SUPFAM" id="SSF53686">
    <property type="entry name" value="Tryptophan synthase beta subunit-like PLP-dependent enzymes"/>
    <property type="match status" value="1"/>
</dbReference>
<protein>
    <recommendedName>
        <fullName evidence="4">threonine ammonia-lyase</fullName>
        <ecNumber evidence="4">4.3.1.19</ecNumber>
    </recommendedName>
    <alternativeName>
        <fullName evidence="8">Threonine deaminase</fullName>
    </alternativeName>
</protein>
<comment type="catalytic activity">
    <reaction evidence="1">
        <text>L-threonine = 2-oxobutanoate + NH4(+)</text>
        <dbReference type="Rhea" id="RHEA:22108"/>
        <dbReference type="ChEBI" id="CHEBI:16763"/>
        <dbReference type="ChEBI" id="CHEBI:28938"/>
        <dbReference type="ChEBI" id="CHEBI:57926"/>
        <dbReference type="EC" id="4.3.1.19"/>
    </reaction>
</comment>
<evidence type="ECO:0000259" key="9">
    <source>
        <dbReference type="Pfam" id="PF00291"/>
    </source>
</evidence>
<dbReference type="EMBL" id="BOPG01000120">
    <property type="protein sequence ID" value="GIJ64521.1"/>
    <property type="molecule type" value="Genomic_DNA"/>
</dbReference>
<feature type="domain" description="Tryptophan synthase beta chain-like PALP" evidence="9">
    <location>
        <begin position="17"/>
        <end position="295"/>
    </location>
</feature>
<dbReference type="CDD" id="cd01562">
    <property type="entry name" value="Thr-dehyd"/>
    <property type="match status" value="1"/>
</dbReference>
<accession>A0A8J3ZMZ7</accession>
<name>A0A8J3ZMZ7_9ACTN</name>
<organism evidence="10 11">
    <name type="scientific">Virgisporangium aurantiacum</name>
    <dbReference type="NCBI Taxonomy" id="175570"/>
    <lineage>
        <taxon>Bacteria</taxon>
        <taxon>Bacillati</taxon>
        <taxon>Actinomycetota</taxon>
        <taxon>Actinomycetes</taxon>
        <taxon>Micromonosporales</taxon>
        <taxon>Micromonosporaceae</taxon>
        <taxon>Virgisporangium</taxon>
    </lineage>
</organism>
<evidence type="ECO:0000256" key="2">
    <source>
        <dbReference type="ARBA" id="ARBA00001933"/>
    </source>
</evidence>
<dbReference type="GO" id="GO:0009097">
    <property type="term" value="P:isoleucine biosynthetic process"/>
    <property type="evidence" value="ECO:0007669"/>
    <property type="project" value="TreeGrafter"/>
</dbReference>
<dbReference type="GO" id="GO:0006565">
    <property type="term" value="P:L-serine catabolic process"/>
    <property type="evidence" value="ECO:0007669"/>
    <property type="project" value="TreeGrafter"/>
</dbReference>
<dbReference type="FunFam" id="3.40.50.1100:FF:000007">
    <property type="entry name" value="L-threonine dehydratase catabolic TdcB"/>
    <property type="match status" value="1"/>
</dbReference>
<keyword evidence="5" id="KW-0663">Pyridoxal phosphate</keyword>
<dbReference type="EC" id="4.3.1.19" evidence="4"/>
<keyword evidence="6" id="KW-0456">Lyase</keyword>
<dbReference type="Gene3D" id="3.40.50.1100">
    <property type="match status" value="2"/>
</dbReference>
<dbReference type="InterPro" id="IPR001926">
    <property type="entry name" value="TrpB-like_PALP"/>
</dbReference>
<dbReference type="InterPro" id="IPR050147">
    <property type="entry name" value="Ser/Thr_Dehydratase"/>
</dbReference>
<sequence>MTDVRAAAENVKGRVVHTPLLAAPWAGDLWLKPESLQPIGAFKLRGAYHAVAALPADVRKNGVVAHSSGNHAQALAYAARDFGIPCVIVMPDAALPAKIAATRALGAEVVLVGVVERLTEARAIAADRGMTLIPPFDHPDVIAGQGTIGLEIVEDLPEVASVLVPVGGGGLASGVAVAVKSLRPDVVVVGVEPELAGDAAEGFAAGELRQWSLDLTYRTIADGLRTNLSELTFAHVRTYVDKMLTVSEKQIEDAMSRIAVGSRLVAEPSGAVSVAGYLAHRDALPPGPAVAVISGGNVDPAALARVLG</sequence>
<dbReference type="GO" id="GO:0003941">
    <property type="term" value="F:L-serine ammonia-lyase activity"/>
    <property type="evidence" value="ECO:0007669"/>
    <property type="project" value="TreeGrafter"/>
</dbReference>
<evidence type="ECO:0000256" key="3">
    <source>
        <dbReference type="ARBA" id="ARBA00010869"/>
    </source>
</evidence>
<dbReference type="FunFam" id="3.40.50.1100:FF:000005">
    <property type="entry name" value="Threonine dehydratase catabolic"/>
    <property type="match status" value="1"/>
</dbReference>
<proteinExistence type="inferred from homology"/>
<dbReference type="Proteomes" id="UP000612585">
    <property type="component" value="Unassembled WGS sequence"/>
</dbReference>
<dbReference type="InterPro" id="IPR036052">
    <property type="entry name" value="TrpB-like_PALP_sf"/>
</dbReference>
<dbReference type="PANTHER" id="PTHR48078:SF6">
    <property type="entry name" value="L-THREONINE DEHYDRATASE CATABOLIC TDCB"/>
    <property type="match status" value="1"/>
</dbReference>
<dbReference type="PANTHER" id="PTHR48078">
    <property type="entry name" value="THREONINE DEHYDRATASE, MITOCHONDRIAL-RELATED"/>
    <property type="match status" value="1"/>
</dbReference>
<keyword evidence="11" id="KW-1185">Reference proteome</keyword>
<evidence type="ECO:0000256" key="7">
    <source>
        <dbReference type="ARBA" id="ARBA00025527"/>
    </source>
</evidence>
<comment type="cofactor">
    <cofactor evidence="2">
        <name>pyridoxal 5'-phosphate</name>
        <dbReference type="ChEBI" id="CHEBI:597326"/>
    </cofactor>
</comment>
<comment type="similarity">
    <text evidence="3">Belongs to the serine/threonine dehydratase family.</text>
</comment>
<evidence type="ECO:0000256" key="8">
    <source>
        <dbReference type="ARBA" id="ARBA00031427"/>
    </source>
</evidence>
<evidence type="ECO:0000313" key="10">
    <source>
        <dbReference type="EMBL" id="GIJ64521.1"/>
    </source>
</evidence>
<evidence type="ECO:0000256" key="4">
    <source>
        <dbReference type="ARBA" id="ARBA00012096"/>
    </source>
</evidence>
<evidence type="ECO:0000313" key="11">
    <source>
        <dbReference type="Proteomes" id="UP000612585"/>
    </source>
</evidence>
<gene>
    <name evidence="10" type="primary">ilvA_4</name>
    <name evidence="10" type="ORF">Vau01_120370</name>
</gene>
<dbReference type="AlphaFoldDB" id="A0A8J3ZMZ7"/>
<dbReference type="GO" id="GO:0006567">
    <property type="term" value="P:L-threonine catabolic process"/>
    <property type="evidence" value="ECO:0007669"/>
    <property type="project" value="TreeGrafter"/>
</dbReference>
<evidence type="ECO:0000256" key="1">
    <source>
        <dbReference type="ARBA" id="ARBA00001274"/>
    </source>
</evidence>
<reference evidence="10" key="1">
    <citation type="submission" date="2021-01" db="EMBL/GenBank/DDBJ databases">
        <title>Whole genome shotgun sequence of Virgisporangium aurantiacum NBRC 16421.</title>
        <authorList>
            <person name="Komaki H."/>
            <person name="Tamura T."/>
        </authorList>
    </citation>
    <scope>NUCLEOTIDE SEQUENCE</scope>
    <source>
        <strain evidence="10">NBRC 16421</strain>
    </source>
</reference>
<comment type="function">
    <text evidence="7">Catalyzes the anaerobic formation of alpha-ketobutyrate and ammonia from threonine in a two-step reaction. The first step involved a dehydration of threonine and a production of enamine intermediates (aminocrotonate), which tautomerizes to its imine form (iminobutyrate). Both intermediates are unstable and short-lived. The second step is the nonenzymatic hydrolysis of the enamine/imine intermediates to form 2-ketobutyrate and free ammonia. In the low water environment of the cell, the second step is accelerated by RidA.</text>
</comment>
<dbReference type="GO" id="GO:0004794">
    <property type="term" value="F:threonine deaminase activity"/>
    <property type="evidence" value="ECO:0007669"/>
    <property type="project" value="UniProtKB-EC"/>
</dbReference>
<evidence type="ECO:0000256" key="6">
    <source>
        <dbReference type="ARBA" id="ARBA00023239"/>
    </source>
</evidence>